<dbReference type="Gene3D" id="3.20.20.150">
    <property type="entry name" value="Divalent-metal-dependent TIM barrel enzymes"/>
    <property type="match status" value="1"/>
</dbReference>
<dbReference type="SUPFAM" id="SSF51658">
    <property type="entry name" value="Xylose isomerase-like"/>
    <property type="match status" value="1"/>
</dbReference>
<dbReference type="InterPro" id="IPR036237">
    <property type="entry name" value="Xyl_isomerase-like_sf"/>
</dbReference>
<evidence type="ECO:0000259" key="1">
    <source>
        <dbReference type="Pfam" id="PF01261"/>
    </source>
</evidence>
<feature type="domain" description="Xylose isomerase-like TIM barrel" evidence="1">
    <location>
        <begin position="27"/>
        <end position="275"/>
    </location>
</feature>
<gene>
    <name evidence="2" type="ORF">COV72_00545</name>
</gene>
<comment type="caution">
    <text evidence="2">The sequence shown here is derived from an EMBL/GenBank/DDBJ whole genome shotgun (WGS) entry which is preliminary data.</text>
</comment>
<reference evidence="2 3" key="1">
    <citation type="submission" date="2017-09" db="EMBL/GenBank/DDBJ databases">
        <title>Depth-based differentiation of microbial function through sediment-hosted aquifers and enrichment of novel symbionts in the deep terrestrial subsurface.</title>
        <authorList>
            <person name="Probst A.J."/>
            <person name="Ladd B."/>
            <person name="Jarett J.K."/>
            <person name="Geller-Mcgrath D.E."/>
            <person name="Sieber C.M."/>
            <person name="Emerson J.B."/>
            <person name="Anantharaman K."/>
            <person name="Thomas B.C."/>
            <person name="Malmstrom R."/>
            <person name="Stieglmeier M."/>
            <person name="Klingl A."/>
            <person name="Woyke T."/>
            <person name="Ryan C.M."/>
            <person name="Banfield J.F."/>
        </authorList>
    </citation>
    <scope>NUCLEOTIDE SEQUENCE [LARGE SCALE GENOMIC DNA]</scope>
    <source>
        <strain evidence="2">CG11_big_fil_rev_8_21_14_0_20_42_13</strain>
    </source>
</reference>
<dbReference type="Proteomes" id="UP000229641">
    <property type="component" value="Unassembled WGS sequence"/>
</dbReference>
<organism evidence="2 3">
    <name type="scientific">Candidatus Ghiorseimicrobium undicola</name>
    <dbReference type="NCBI Taxonomy" id="1974746"/>
    <lineage>
        <taxon>Bacteria</taxon>
        <taxon>Pseudomonadati</taxon>
        <taxon>Candidatus Omnitrophota</taxon>
        <taxon>Candidatus Ghiorseimicrobium</taxon>
    </lineage>
</organism>
<evidence type="ECO:0000313" key="3">
    <source>
        <dbReference type="Proteomes" id="UP000229641"/>
    </source>
</evidence>
<accession>A0A2H0LZY1</accession>
<dbReference type="InterPro" id="IPR050312">
    <property type="entry name" value="IolE/XylAMocC-like"/>
</dbReference>
<dbReference type="Pfam" id="PF01261">
    <property type="entry name" value="AP_endonuc_2"/>
    <property type="match status" value="1"/>
</dbReference>
<dbReference type="AlphaFoldDB" id="A0A2H0LZY1"/>
<sequence>MPKKKVKLALSTSWWGFSQSRIDKVFKEIGELGFEQAELGFSLTKKALEKITKLSRKSSLEIASLHNFCPIPDGLAPEDALPDCYSLASRDEDERKTAVFFTKQTIDYCRKLNAKAVVLHLGRVKMEDETRSLIQLYHEGLTNDTQYILLKEKMRLEREKEAEPYFAQALKSLKELSQYAQELNVALGVENRFYFREIPGFEEFKVIFEIFKNNNVFYWHDTGHARVAANLGFVNSEDDFLINYGARLIGMHLHDVKGCRDHLAPCRGELDFNKFKFYAGQSVIKVIEAHYPARREEIIKAKKHLEAIFS</sequence>
<dbReference type="EMBL" id="PCWA01000008">
    <property type="protein sequence ID" value="PIQ89948.1"/>
    <property type="molecule type" value="Genomic_DNA"/>
</dbReference>
<protein>
    <recommendedName>
        <fullName evidence="1">Xylose isomerase-like TIM barrel domain-containing protein</fullName>
    </recommendedName>
</protein>
<name>A0A2H0LZY1_9BACT</name>
<proteinExistence type="predicted"/>
<dbReference type="PANTHER" id="PTHR12110">
    <property type="entry name" value="HYDROXYPYRUVATE ISOMERASE"/>
    <property type="match status" value="1"/>
</dbReference>
<dbReference type="InterPro" id="IPR013022">
    <property type="entry name" value="Xyl_isomerase-like_TIM-brl"/>
</dbReference>
<evidence type="ECO:0000313" key="2">
    <source>
        <dbReference type="EMBL" id="PIQ89948.1"/>
    </source>
</evidence>